<evidence type="ECO:0000256" key="3">
    <source>
        <dbReference type="SAM" id="MobiDB-lite"/>
    </source>
</evidence>
<dbReference type="OrthoDB" id="434972at2759"/>
<evidence type="ECO:0000259" key="4">
    <source>
        <dbReference type="PROSITE" id="PS50048"/>
    </source>
</evidence>
<accession>A0A194X7J9</accession>
<sequence length="654" mass="72945">MHTCAHSQSTASLRLCHIFCSSTSTSLPLLQILSYLRESSRISEDGLRSTVWSLLASVVSMASQASSPSISGQGHGSEGNKNRPKSNITRVRTGCFTCRKRRKKCDERRPICSNCQRTNVVCEGFPQQVFWETRSAARRAVVSRSNSVTSPTFYTSPTSGAGIPDLSMDFGQWIDHLPSQFSPPYQGHALARLEDRPLDDDMGYIFDQFNGSAIGGVASLDQAPGFLDYQGISRELVIREDPSQERAITQNAFQEAFIPIELPFLITGVDTTIHQRLFCHFTGVMSQLLTTFSGQSNPFNQVVIPMAMEDHNVMDTLLCLAGSHLLKVQPTVLNGELLAEKRRLHENALRTQELRVQDLRKSFTGSGLPYSIQYQETVLATSLLLCLFEICEGSSDGSWKYHLKIAREIITMASESQGPGSPSSRTTDINPFLLEFFLYHDSLATVTSPSNPVNTPKFRNKAEISDQDTSMVGVQDGLIEFIIQISALRAEADASNHQPDGNVICKAVQIWQDLANWRPRSITTKERRLITEFYQWALFIWLYSIVYPDGKADAKVQSAVQRIAEGMCEINSGDGVMACLLFPLFVIGSAAITNRDRETVLAHFRKLRNWSALGNIDLTEKVVRKMWMDHDVGLPGSWDWVKQLETHGMSLLVT</sequence>
<dbReference type="GeneID" id="28833259"/>
<dbReference type="KEGG" id="psco:LY89DRAFT_95884"/>
<dbReference type="CDD" id="cd00067">
    <property type="entry name" value="GAL4"/>
    <property type="match status" value="1"/>
</dbReference>
<dbReference type="InterPro" id="IPR001138">
    <property type="entry name" value="Zn2Cys6_DnaBD"/>
</dbReference>
<dbReference type="Pfam" id="PF00172">
    <property type="entry name" value="Zn_clus"/>
    <property type="match status" value="1"/>
</dbReference>
<dbReference type="GO" id="GO:0000976">
    <property type="term" value="F:transcription cis-regulatory region binding"/>
    <property type="evidence" value="ECO:0007669"/>
    <property type="project" value="TreeGrafter"/>
</dbReference>
<dbReference type="PROSITE" id="PS50048">
    <property type="entry name" value="ZN2_CY6_FUNGAL_2"/>
    <property type="match status" value="1"/>
</dbReference>
<dbReference type="GO" id="GO:0005634">
    <property type="term" value="C:nucleus"/>
    <property type="evidence" value="ECO:0007669"/>
    <property type="project" value="UniProtKB-SubCell"/>
</dbReference>
<dbReference type="Gene3D" id="4.10.240.10">
    <property type="entry name" value="Zn(2)-C6 fungal-type DNA-binding domain"/>
    <property type="match status" value="1"/>
</dbReference>
<dbReference type="InParanoid" id="A0A194X7J9"/>
<dbReference type="GO" id="GO:0008270">
    <property type="term" value="F:zinc ion binding"/>
    <property type="evidence" value="ECO:0007669"/>
    <property type="project" value="InterPro"/>
</dbReference>
<dbReference type="InterPro" id="IPR036864">
    <property type="entry name" value="Zn2-C6_fun-type_DNA-bd_sf"/>
</dbReference>
<dbReference type="GO" id="GO:0000981">
    <property type="term" value="F:DNA-binding transcription factor activity, RNA polymerase II-specific"/>
    <property type="evidence" value="ECO:0007669"/>
    <property type="project" value="InterPro"/>
</dbReference>
<dbReference type="Proteomes" id="UP000070700">
    <property type="component" value="Unassembled WGS sequence"/>
</dbReference>
<dbReference type="SMART" id="SM00066">
    <property type="entry name" value="GAL4"/>
    <property type="match status" value="1"/>
</dbReference>
<keyword evidence="2" id="KW-0539">Nucleus</keyword>
<dbReference type="PROSITE" id="PS00463">
    <property type="entry name" value="ZN2_CY6_FUNGAL_1"/>
    <property type="match status" value="1"/>
</dbReference>
<dbReference type="PANTHER" id="PTHR37534:SF38">
    <property type="entry name" value="ZN(2)-C6 FUNGAL-TYPE DOMAIN-CONTAINING PROTEIN"/>
    <property type="match status" value="1"/>
</dbReference>
<dbReference type="EMBL" id="KQ947417">
    <property type="protein sequence ID" value="KUJ15782.1"/>
    <property type="molecule type" value="Genomic_DNA"/>
</dbReference>
<name>A0A194X7J9_MOLSC</name>
<gene>
    <name evidence="5" type="ORF">LY89DRAFT_95884</name>
</gene>
<feature type="region of interest" description="Disordered" evidence="3">
    <location>
        <begin position="66"/>
        <end position="87"/>
    </location>
</feature>
<evidence type="ECO:0000313" key="5">
    <source>
        <dbReference type="EMBL" id="KUJ15782.1"/>
    </source>
</evidence>
<protein>
    <recommendedName>
        <fullName evidence="4">Zn(2)-C6 fungal-type domain-containing protein</fullName>
    </recommendedName>
</protein>
<comment type="subcellular location">
    <subcellularLocation>
        <location evidence="1">Nucleus</location>
    </subcellularLocation>
</comment>
<evidence type="ECO:0000256" key="1">
    <source>
        <dbReference type="ARBA" id="ARBA00004123"/>
    </source>
</evidence>
<dbReference type="AlphaFoldDB" id="A0A194X7J9"/>
<evidence type="ECO:0000313" key="6">
    <source>
        <dbReference type="Proteomes" id="UP000070700"/>
    </source>
</evidence>
<dbReference type="GO" id="GO:0045944">
    <property type="term" value="P:positive regulation of transcription by RNA polymerase II"/>
    <property type="evidence" value="ECO:0007669"/>
    <property type="project" value="TreeGrafter"/>
</dbReference>
<keyword evidence="6" id="KW-1185">Reference proteome</keyword>
<proteinExistence type="predicted"/>
<feature type="domain" description="Zn(2)-C6 fungal-type" evidence="4">
    <location>
        <begin position="94"/>
        <end position="122"/>
    </location>
</feature>
<dbReference type="InterPro" id="IPR021858">
    <property type="entry name" value="Fun_TF"/>
</dbReference>
<dbReference type="Pfam" id="PF11951">
    <property type="entry name" value="Fungal_trans_2"/>
    <property type="match status" value="1"/>
</dbReference>
<dbReference type="PANTHER" id="PTHR37534">
    <property type="entry name" value="TRANSCRIPTIONAL ACTIVATOR PROTEIN UGA3"/>
    <property type="match status" value="1"/>
</dbReference>
<dbReference type="RefSeq" id="XP_018070137.1">
    <property type="nucleotide sequence ID" value="XM_018223533.1"/>
</dbReference>
<evidence type="ECO:0000256" key="2">
    <source>
        <dbReference type="ARBA" id="ARBA00023242"/>
    </source>
</evidence>
<reference evidence="5 6" key="1">
    <citation type="submission" date="2015-10" db="EMBL/GenBank/DDBJ databases">
        <title>Full genome of DAOMC 229536 Phialocephala scopiformis, a fungal endophyte of spruce producing the potent anti-insectan compound rugulosin.</title>
        <authorList>
            <consortium name="DOE Joint Genome Institute"/>
            <person name="Walker A.K."/>
            <person name="Frasz S.L."/>
            <person name="Seifert K.A."/>
            <person name="Miller J.D."/>
            <person name="Mondo S.J."/>
            <person name="Labutti K."/>
            <person name="Lipzen A."/>
            <person name="Dockter R."/>
            <person name="Kennedy M."/>
            <person name="Grigoriev I.V."/>
            <person name="Spatafora J.W."/>
        </authorList>
    </citation>
    <scope>NUCLEOTIDE SEQUENCE [LARGE SCALE GENOMIC DNA]</scope>
    <source>
        <strain evidence="5 6">CBS 120377</strain>
    </source>
</reference>
<organism evidence="5 6">
    <name type="scientific">Mollisia scopiformis</name>
    <name type="common">Conifer needle endophyte fungus</name>
    <name type="synonym">Phialocephala scopiformis</name>
    <dbReference type="NCBI Taxonomy" id="149040"/>
    <lineage>
        <taxon>Eukaryota</taxon>
        <taxon>Fungi</taxon>
        <taxon>Dikarya</taxon>
        <taxon>Ascomycota</taxon>
        <taxon>Pezizomycotina</taxon>
        <taxon>Leotiomycetes</taxon>
        <taxon>Helotiales</taxon>
        <taxon>Mollisiaceae</taxon>
        <taxon>Mollisia</taxon>
    </lineage>
</organism>
<dbReference type="SUPFAM" id="SSF57701">
    <property type="entry name" value="Zn2/Cys6 DNA-binding domain"/>
    <property type="match status" value="1"/>
</dbReference>